<dbReference type="EMBL" id="JAHGAV010003561">
    <property type="protein sequence ID" value="KAG6920865.1"/>
    <property type="molecule type" value="Genomic_DNA"/>
</dbReference>
<evidence type="ECO:0000313" key="2">
    <source>
        <dbReference type="Proteomes" id="UP000765507"/>
    </source>
</evidence>
<name>A0A8T1RWY1_CHESE</name>
<protein>
    <recommendedName>
        <fullName evidence="3">Ubiquitin-like protease family profile domain-containing protein</fullName>
    </recommendedName>
</protein>
<keyword evidence="2" id="KW-1185">Reference proteome</keyword>
<dbReference type="InterPro" id="IPR038765">
    <property type="entry name" value="Papain-like_cys_pep_sf"/>
</dbReference>
<sequence>PLRRNWKTPSGLETKIVEHKRQSDGHNCGPLILKFAETYLWHKDISTVEITQEALTTSRRKIAILLMRESGNNFVTYT</sequence>
<comment type="caution">
    <text evidence="1">The sequence shown here is derived from an EMBL/GenBank/DDBJ whole genome shotgun (WGS) entry which is preliminary data.</text>
</comment>
<accession>A0A8T1RWY1</accession>
<dbReference type="OrthoDB" id="413122at2759"/>
<dbReference type="Gene3D" id="3.40.395.10">
    <property type="entry name" value="Adenoviral Proteinase, Chain A"/>
    <property type="match status" value="1"/>
</dbReference>
<feature type="non-terminal residue" evidence="1">
    <location>
        <position position="1"/>
    </location>
</feature>
<dbReference type="SUPFAM" id="SSF54001">
    <property type="entry name" value="Cysteine proteinases"/>
    <property type="match status" value="1"/>
</dbReference>
<proteinExistence type="predicted"/>
<evidence type="ECO:0000313" key="1">
    <source>
        <dbReference type="EMBL" id="KAG6920865.1"/>
    </source>
</evidence>
<evidence type="ECO:0008006" key="3">
    <source>
        <dbReference type="Google" id="ProtNLM"/>
    </source>
</evidence>
<gene>
    <name evidence="1" type="ORF">G0U57_013060</name>
</gene>
<dbReference type="Proteomes" id="UP000765507">
    <property type="component" value="Unassembled WGS sequence"/>
</dbReference>
<reference evidence="1 2" key="1">
    <citation type="journal article" date="2020" name="G3 (Bethesda)">
        <title>Draft Genome of the Common Snapping Turtle, Chelydra serpentina, a Model for Phenotypic Plasticity in Reptiles.</title>
        <authorList>
            <person name="Das D."/>
            <person name="Singh S.K."/>
            <person name="Bierstedt J."/>
            <person name="Erickson A."/>
            <person name="Galli G.L.J."/>
            <person name="Crossley D.A. 2nd"/>
            <person name="Rhen T."/>
        </authorList>
    </citation>
    <scope>NUCLEOTIDE SEQUENCE [LARGE SCALE GENOMIC DNA]</scope>
    <source>
        <strain evidence="1">KW</strain>
    </source>
</reference>
<organism evidence="1 2">
    <name type="scientific">Chelydra serpentina</name>
    <name type="common">Snapping turtle</name>
    <name type="synonym">Testudo serpentina</name>
    <dbReference type="NCBI Taxonomy" id="8475"/>
    <lineage>
        <taxon>Eukaryota</taxon>
        <taxon>Metazoa</taxon>
        <taxon>Chordata</taxon>
        <taxon>Craniata</taxon>
        <taxon>Vertebrata</taxon>
        <taxon>Euteleostomi</taxon>
        <taxon>Archelosauria</taxon>
        <taxon>Testudinata</taxon>
        <taxon>Testudines</taxon>
        <taxon>Cryptodira</taxon>
        <taxon>Durocryptodira</taxon>
        <taxon>Americhelydia</taxon>
        <taxon>Chelydroidea</taxon>
        <taxon>Chelydridae</taxon>
        <taxon>Chelydra</taxon>
    </lineage>
</organism>
<dbReference type="AlphaFoldDB" id="A0A8T1RWY1"/>